<dbReference type="EC" id="2.4.1.-" evidence="8"/>
<reference evidence="9 11" key="2">
    <citation type="journal article" date="2013" name="Nature">
        <title>Insights into bilaterian evolution from three spiralian genomes.</title>
        <authorList>
            <person name="Simakov O."/>
            <person name="Marletaz F."/>
            <person name="Cho S.J."/>
            <person name="Edsinger-Gonzales E."/>
            <person name="Havlak P."/>
            <person name="Hellsten U."/>
            <person name="Kuo D.H."/>
            <person name="Larsson T."/>
            <person name="Lv J."/>
            <person name="Arendt D."/>
            <person name="Savage R."/>
            <person name="Osoegawa K."/>
            <person name="de Jong P."/>
            <person name="Grimwood J."/>
            <person name="Chapman J.A."/>
            <person name="Shapiro H."/>
            <person name="Aerts A."/>
            <person name="Otillar R.P."/>
            <person name="Terry A.Y."/>
            <person name="Boore J.L."/>
            <person name="Grigoriev I.V."/>
            <person name="Lindberg D.R."/>
            <person name="Seaver E.C."/>
            <person name="Weisblat D.A."/>
            <person name="Putnam N.H."/>
            <person name="Rokhsar D.S."/>
        </authorList>
    </citation>
    <scope>NUCLEOTIDE SEQUENCE</scope>
    <source>
        <strain evidence="9 11">I ESC-2004</strain>
    </source>
</reference>
<sequence>SNQFVEWIEGNSLFGAEKFVVYNHSSNASLSPYVNYYENQKRLDFRAWSLPLGKQDIKNFAHMVLLSDCMYRNMYSSKYIAFLDLDELLVPKEAQTWLEVLKMKKCEEQSSIGFQNVFYKLEWEQDEVTSKNQTISGLGLKSLLYTKRETKIWPHKSRSKYIVRPENILEPGVHFPHKYLSAKSNCNIAPNIAWIQHYRWWDDIPQGKWVDDRTMSKYADRLVQASQLTHTSVKGVQ</sequence>
<evidence type="ECO:0000313" key="9">
    <source>
        <dbReference type="EMBL" id="ELT89068.1"/>
    </source>
</evidence>
<keyword evidence="7" id="KW-0472">Membrane</keyword>
<evidence type="ECO:0000313" key="10">
    <source>
        <dbReference type="EnsemblMetazoa" id="CapteP115068"/>
    </source>
</evidence>
<feature type="non-terminal residue" evidence="9">
    <location>
        <position position="1"/>
    </location>
</feature>
<dbReference type="EMBL" id="KB311548">
    <property type="protein sequence ID" value="ELT89068.1"/>
    <property type="molecule type" value="Genomic_DNA"/>
</dbReference>
<dbReference type="OMA" id="FVFRSCV"/>
<evidence type="ECO:0000256" key="3">
    <source>
        <dbReference type="ARBA" id="ARBA00022676"/>
    </source>
</evidence>
<dbReference type="GO" id="GO:0005737">
    <property type="term" value="C:cytoplasm"/>
    <property type="evidence" value="ECO:0007669"/>
    <property type="project" value="TreeGrafter"/>
</dbReference>
<name>R7T6Q7_CAPTE</name>
<dbReference type="AlphaFoldDB" id="R7T6Q7"/>
<reference evidence="10" key="3">
    <citation type="submission" date="2015-06" db="UniProtKB">
        <authorList>
            <consortium name="EnsemblMetazoa"/>
        </authorList>
    </citation>
    <scope>IDENTIFICATION</scope>
</reference>
<organism evidence="9">
    <name type="scientific">Capitella teleta</name>
    <name type="common">Polychaete worm</name>
    <dbReference type="NCBI Taxonomy" id="283909"/>
    <lineage>
        <taxon>Eukaryota</taxon>
        <taxon>Metazoa</taxon>
        <taxon>Spiralia</taxon>
        <taxon>Lophotrochozoa</taxon>
        <taxon>Annelida</taxon>
        <taxon>Polychaeta</taxon>
        <taxon>Sedentaria</taxon>
        <taxon>Scolecida</taxon>
        <taxon>Capitellidae</taxon>
        <taxon>Capitella</taxon>
    </lineage>
</organism>
<dbReference type="GO" id="GO:0016757">
    <property type="term" value="F:glycosyltransferase activity"/>
    <property type="evidence" value="ECO:0007669"/>
    <property type="project" value="UniProtKB-UniRule"/>
</dbReference>
<comment type="subcellular location">
    <subcellularLocation>
        <location evidence="1">Membrane</location>
        <topology evidence="1">Single-pass membrane protein</topology>
    </subcellularLocation>
</comment>
<dbReference type="PANTHER" id="PTHR21461">
    <property type="entry name" value="GLYCOSYLTRANSFERASE FAMILY 92 PROTEIN"/>
    <property type="match status" value="1"/>
</dbReference>
<evidence type="ECO:0000256" key="8">
    <source>
        <dbReference type="RuleBase" id="RU366017"/>
    </source>
</evidence>
<keyword evidence="4 8" id="KW-0808">Transferase</keyword>
<dbReference type="Pfam" id="PF01697">
    <property type="entry name" value="Glyco_transf_92"/>
    <property type="match status" value="1"/>
</dbReference>
<evidence type="ECO:0000256" key="1">
    <source>
        <dbReference type="ARBA" id="ARBA00004167"/>
    </source>
</evidence>
<dbReference type="EnsemblMetazoa" id="CapteT115068">
    <property type="protein sequence ID" value="CapteP115068"/>
    <property type="gene ID" value="CapteG115068"/>
</dbReference>
<dbReference type="GO" id="GO:0016020">
    <property type="term" value="C:membrane"/>
    <property type="evidence" value="ECO:0007669"/>
    <property type="project" value="UniProtKB-SubCell"/>
</dbReference>
<proteinExistence type="inferred from homology"/>
<keyword evidence="5" id="KW-0812">Transmembrane</keyword>
<evidence type="ECO:0000256" key="7">
    <source>
        <dbReference type="ARBA" id="ARBA00023136"/>
    </source>
</evidence>
<evidence type="ECO:0000313" key="11">
    <source>
        <dbReference type="Proteomes" id="UP000014760"/>
    </source>
</evidence>
<evidence type="ECO:0000256" key="4">
    <source>
        <dbReference type="ARBA" id="ARBA00022679"/>
    </source>
</evidence>
<protein>
    <recommendedName>
        <fullName evidence="8">Glycosyltransferase family 92 protein</fullName>
        <ecNumber evidence="8">2.4.1.-</ecNumber>
    </recommendedName>
</protein>
<dbReference type="EMBL" id="AMQN01015054">
    <property type="status" value="NOT_ANNOTATED_CDS"/>
    <property type="molecule type" value="Genomic_DNA"/>
</dbReference>
<dbReference type="HOGENOM" id="CLU_021496_0_0_1"/>
<dbReference type="PANTHER" id="PTHR21461:SF69">
    <property type="entry name" value="GLYCOSYLTRANSFERASE FAMILY 92 PROTEIN"/>
    <property type="match status" value="1"/>
</dbReference>
<dbReference type="InterPro" id="IPR008166">
    <property type="entry name" value="Glyco_transf_92"/>
</dbReference>
<keyword evidence="3 8" id="KW-0328">Glycosyltransferase</keyword>
<dbReference type="Proteomes" id="UP000014760">
    <property type="component" value="Unassembled WGS sequence"/>
</dbReference>
<evidence type="ECO:0000256" key="6">
    <source>
        <dbReference type="ARBA" id="ARBA00022989"/>
    </source>
</evidence>
<reference evidence="11" key="1">
    <citation type="submission" date="2012-12" db="EMBL/GenBank/DDBJ databases">
        <authorList>
            <person name="Hellsten U."/>
            <person name="Grimwood J."/>
            <person name="Chapman J.A."/>
            <person name="Shapiro H."/>
            <person name="Aerts A."/>
            <person name="Otillar R.P."/>
            <person name="Terry A.Y."/>
            <person name="Boore J.L."/>
            <person name="Simakov O."/>
            <person name="Marletaz F."/>
            <person name="Cho S.-J."/>
            <person name="Edsinger-Gonzales E."/>
            <person name="Havlak P."/>
            <person name="Kuo D.-H."/>
            <person name="Larsson T."/>
            <person name="Lv J."/>
            <person name="Arendt D."/>
            <person name="Savage R."/>
            <person name="Osoegawa K."/>
            <person name="de Jong P."/>
            <person name="Lindberg D.R."/>
            <person name="Seaver E.C."/>
            <person name="Weisblat D.A."/>
            <person name="Putnam N.H."/>
            <person name="Grigoriev I.V."/>
            <person name="Rokhsar D.S."/>
        </authorList>
    </citation>
    <scope>NUCLEOTIDE SEQUENCE</scope>
    <source>
        <strain evidence="11">I ESC-2004</strain>
    </source>
</reference>
<comment type="similarity">
    <text evidence="2 8">Belongs to the glycosyltransferase 92 family.</text>
</comment>
<dbReference type="OrthoDB" id="6232146at2759"/>
<keyword evidence="11" id="KW-1185">Reference proteome</keyword>
<accession>R7T6Q7</accession>
<keyword evidence="6" id="KW-1133">Transmembrane helix</keyword>
<gene>
    <name evidence="9" type="ORF">CAPTEDRAFT_115068</name>
</gene>
<evidence type="ECO:0000256" key="2">
    <source>
        <dbReference type="ARBA" id="ARBA00007647"/>
    </source>
</evidence>
<evidence type="ECO:0000256" key="5">
    <source>
        <dbReference type="ARBA" id="ARBA00022692"/>
    </source>
</evidence>